<dbReference type="SUPFAM" id="SSF52540">
    <property type="entry name" value="P-loop containing nucleoside triphosphate hydrolases"/>
    <property type="match status" value="1"/>
</dbReference>
<dbReference type="SMART" id="SM00175">
    <property type="entry name" value="RAB"/>
    <property type="match status" value="1"/>
</dbReference>
<dbReference type="PROSITE" id="PS51421">
    <property type="entry name" value="RAS"/>
    <property type="match status" value="1"/>
</dbReference>
<gene>
    <name evidence="4" type="ORF">HERI1096_LOCUS13843</name>
</gene>
<reference evidence="4" key="1">
    <citation type="submission" date="2021-01" db="EMBL/GenBank/DDBJ databases">
        <authorList>
            <person name="Corre E."/>
            <person name="Pelletier E."/>
            <person name="Niang G."/>
            <person name="Scheremetjew M."/>
            <person name="Finn R."/>
            <person name="Kale V."/>
            <person name="Holt S."/>
            <person name="Cochrane G."/>
            <person name="Meng A."/>
            <person name="Brown T."/>
            <person name="Cohen L."/>
        </authorList>
    </citation>
    <scope>NUCLEOTIDE SEQUENCE</scope>
    <source>
        <strain evidence="4">CCMP281</strain>
    </source>
</reference>
<dbReference type="PRINTS" id="PR00449">
    <property type="entry name" value="RASTRNSFRMNG"/>
</dbReference>
<dbReference type="PANTHER" id="PTHR47977">
    <property type="entry name" value="RAS-RELATED PROTEIN RAB"/>
    <property type="match status" value="1"/>
</dbReference>
<sequence>MKMSGSGRGVESRRSSLDLEIGEAPSFVPTPTPKKAVPNGVSSASRPTDAKMKIIIVGDSNTGKTCLLRRFVEGRFDPDGTFATVSVDVSSAELDLGSQSVGLSLYDTAGQERFASLCTPYYRGAHGVVLAYDVSRPKTFARLQSFWRGEVVEKVGESVPTLIVGCKADLLDDSAPASVPANEAEALAEAWGASHFEVSSKTGDRVRDAFYLLACTIMNQRLESDPQNIISDSAAISMEGGGGKPRGGCSC</sequence>
<dbReference type="InterPro" id="IPR001806">
    <property type="entry name" value="Small_GTPase"/>
</dbReference>
<feature type="region of interest" description="Disordered" evidence="3">
    <location>
        <begin position="1"/>
        <end position="45"/>
    </location>
</feature>
<dbReference type="InterPro" id="IPR005225">
    <property type="entry name" value="Small_GTP-bd"/>
</dbReference>
<name>A0A7S3ARM3_9EUKA</name>
<accession>A0A7S3ARM3</accession>
<dbReference type="SMART" id="SM00173">
    <property type="entry name" value="RAS"/>
    <property type="match status" value="1"/>
</dbReference>
<dbReference type="FunFam" id="3.40.50.300:FF:001447">
    <property type="entry name" value="Ras-related protein Rab-1B"/>
    <property type="match status" value="1"/>
</dbReference>
<dbReference type="EMBL" id="HBHX01024864">
    <property type="protein sequence ID" value="CAE0113183.1"/>
    <property type="molecule type" value="Transcribed_RNA"/>
</dbReference>
<evidence type="ECO:0000256" key="1">
    <source>
        <dbReference type="ARBA" id="ARBA00022741"/>
    </source>
</evidence>
<protein>
    <submittedName>
        <fullName evidence="4">Uncharacterized protein</fullName>
    </submittedName>
</protein>
<dbReference type="AlphaFoldDB" id="A0A7S3ARM3"/>
<dbReference type="NCBIfam" id="TIGR00231">
    <property type="entry name" value="small_GTP"/>
    <property type="match status" value="1"/>
</dbReference>
<dbReference type="GO" id="GO:0005525">
    <property type="term" value="F:GTP binding"/>
    <property type="evidence" value="ECO:0007669"/>
    <property type="project" value="UniProtKB-KW"/>
</dbReference>
<evidence type="ECO:0000256" key="3">
    <source>
        <dbReference type="SAM" id="MobiDB-lite"/>
    </source>
</evidence>
<organism evidence="4">
    <name type="scientific">Haptolina ericina</name>
    <dbReference type="NCBI Taxonomy" id="156174"/>
    <lineage>
        <taxon>Eukaryota</taxon>
        <taxon>Haptista</taxon>
        <taxon>Haptophyta</taxon>
        <taxon>Prymnesiophyceae</taxon>
        <taxon>Prymnesiales</taxon>
        <taxon>Prymnesiaceae</taxon>
        <taxon>Haptolina</taxon>
    </lineage>
</organism>
<dbReference type="PROSITE" id="PS51420">
    <property type="entry name" value="RHO"/>
    <property type="match status" value="1"/>
</dbReference>
<dbReference type="PROSITE" id="PS51419">
    <property type="entry name" value="RAB"/>
    <property type="match status" value="1"/>
</dbReference>
<proteinExistence type="predicted"/>
<dbReference type="InterPro" id="IPR050227">
    <property type="entry name" value="Rab"/>
</dbReference>
<dbReference type="Gene3D" id="3.40.50.300">
    <property type="entry name" value="P-loop containing nucleotide triphosphate hydrolases"/>
    <property type="match status" value="1"/>
</dbReference>
<dbReference type="SMART" id="SM00174">
    <property type="entry name" value="RHO"/>
    <property type="match status" value="1"/>
</dbReference>
<keyword evidence="1" id="KW-0547">Nucleotide-binding</keyword>
<dbReference type="CDD" id="cd00154">
    <property type="entry name" value="Rab"/>
    <property type="match status" value="1"/>
</dbReference>
<dbReference type="Pfam" id="PF00071">
    <property type="entry name" value="Ras"/>
    <property type="match status" value="1"/>
</dbReference>
<evidence type="ECO:0000313" key="4">
    <source>
        <dbReference type="EMBL" id="CAE0113183.1"/>
    </source>
</evidence>
<keyword evidence="2" id="KW-0342">GTP-binding</keyword>
<dbReference type="GO" id="GO:0003924">
    <property type="term" value="F:GTPase activity"/>
    <property type="evidence" value="ECO:0007669"/>
    <property type="project" value="InterPro"/>
</dbReference>
<dbReference type="InterPro" id="IPR027417">
    <property type="entry name" value="P-loop_NTPase"/>
</dbReference>
<evidence type="ECO:0000256" key="2">
    <source>
        <dbReference type="ARBA" id="ARBA00023134"/>
    </source>
</evidence>